<dbReference type="PANTHER" id="PTHR43848:SF2">
    <property type="entry name" value="PUTRESCINE TRANSPORT SYSTEM PERMEASE PROTEIN POTI"/>
    <property type="match status" value="1"/>
</dbReference>
<keyword evidence="6 8" id="KW-1133">Transmembrane helix</keyword>
<feature type="transmembrane region" description="Helical" evidence="8">
    <location>
        <begin position="61"/>
        <end position="83"/>
    </location>
</feature>
<feature type="transmembrane region" description="Helical" evidence="8">
    <location>
        <begin position="95"/>
        <end position="117"/>
    </location>
</feature>
<evidence type="ECO:0000256" key="7">
    <source>
        <dbReference type="ARBA" id="ARBA00023136"/>
    </source>
</evidence>
<dbReference type="CDD" id="cd06261">
    <property type="entry name" value="TM_PBP2"/>
    <property type="match status" value="1"/>
</dbReference>
<feature type="transmembrane region" description="Helical" evidence="8">
    <location>
        <begin position="129"/>
        <end position="149"/>
    </location>
</feature>
<reference evidence="10 11" key="1">
    <citation type="submission" date="2020-10" db="EMBL/GenBank/DDBJ databases">
        <title>Complete genome sequence of Paludibaculum fermentans P105T, a facultatively anaerobic acidobacterium capable of dissimilatory Fe(III) reduction.</title>
        <authorList>
            <person name="Dedysh S.N."/>
            <person name="Beletsky A.V."/>
            <person name="Kulichevskaya I.S."/>
            <person name="Mardanov A.V."/>
            <person name="Ravin N.V."/>
        </authorList>
    </citation>
    <scope>NUCLEOTIDE SEQUENCE [LARGE SCALE GENOMIC DNA]</scope>
    <source>
        <strain evidence="10 11">P105</strain>
    </source>
</reference>
<name>A0A7S7SKW2_PALFE</name>
<dbReference type="GO" id="GO:0005886">
    <property type="term" value="C:plasma membrane"/>
    <property type="evidence" value="ECO:0007669"/>
    <property type="project" value="UniProtKB-SubCell"/>
</dbReference>
<protein>
    <submittedName>
        <fullName evidence="10">ABC transporter permease</fullName>
    </submittedName>
</protein>
<evidence type="ECO:0000313" key="10">
    <source>
        <dbReference type="EMBL" id="QOY87831.1"/>
    </source>
</evidence>
<dbReference type="SUPFAM" id="SSF161098">
    <property type="entry name" value="MetI-like"/>
    <property type="match status" value="1"/>
</dbReference>
<dbReference type="AlphaFoldDB" id="A0A7S7SKW2"/>
<gene>
    <name evidence="10" type="ORF">IRI77_34680</name>
</gene>
<sequence length="252" mass="27328">MKRMLPLAATAIYAFLHLPLLVLAVFSVNSSRFTLWEGFSLRWYRAAFEDQQLIEATANSLLIAAVATAAAAVIGTLCAHALWKKDAPIITMSLSLSLVTPEIVAGISLLALFQWIFRFLNIHLGLHTVILAHVSFCISFVVIVVLARLRTFDNSLEEAAVDLGATEWQAFCHVTLPNLMPAIVSAALLAFTISFDDYVITSMVAGVDSETLPMVLYAIARRGANPVVNAISTIIVLALGAMILASERLKES</sequence>
<keyword evidence="11" id="KW-1185">Reference proteome</keyword>
<dbReference type="PROSITE" id="PS50928">
    <property type="entry name" value="ABC_TM1"/>
    <property type="match status" value="1"/>
</dbReference>
<dbReference type="PANTHER" id="PTHR43848">
    <property type="entry name" value="PUTRESCINE TRANSPORT SYSTEM PERMEASE PROTEIN POTI"/>
    <property type="match status" value="1"/>
</dbReference>
<feature type="transmembrane region" description="Helical" evidence="8">
    <location>
        <begin position="170"/>
        <end position="193"/>
    </location>
</feature>
<evidence type="ECO:0000256" key="1">
    <source>
        <dbReference type="ARBA" id="ARBA00004651"/>
    </source>
</evidence>
<proteinExistence type="inferred from homology"/>
<dbReference type="KEGG" id="pfer:IRI77_34680"/>
<evidence type="ECO:0000313" key="11">
    <source>
        <dbReference type="Proteomes" id="UP000593892"/>
    </source>
</evidence>
<dbReference type="InterPro" id="IPR035906">
    <property type="entry name" value="MetI-like_sf"/>
</dbReference>
<keyword evidence="7 8" id="KW-0472">Membrane</keyword>
<keyword evidence="5 8" id="KW-0812">Transmembrane</keyword>
<evidence type="ECO:0000256" key="8">
    <source>
        <dbReference type="RuleBase" id="RU363032"/>
    </source>
</evidence>
<dbReference type="GO" id="GO:0055085">
    <property type="term" value="P:transmembrane transport"/>
    <property type="evidence" value="ECO:0007669"/>
    <property type="project" value="InterPro"/>
</dbReference>
<keyword evidence="4" id="KW-1003">Cell membrane</keyword>
<feature type="domain" description="ABC transmembrane type-1" evidence="9">
    <location>
        <begin position="57"/>
        <end position="246"/>
    </location>
</feature>
<dbReference type="InterPro" id="IPR000515">
    <property type="entry name" value="MetI-like"/>
</dbReference>
<dbReference type="EMBL" id="CP063849">
    <property type="protein sequence ID" value="QOY87831.1"/>
    <property type="molecule type" value="Genomic_DNA"/>
</dbReference>
<feature type="transmembrane region" description="Helical" evidence="8">
    <location>
        <begin position="227"/>
        <end position="246"/>
    </location>
</feature>
<accession>A0A7S7SKW2</accession>
<dbReference type="Gene3D" id="1.10.3720.10">
    <property type="entry name" value="MetI-like"/>
    <property type="match status" value="1"/>
</dbReference>
<dbReference type="InterPro" id="IPR051789">
    <property type="entry name" value="Bact_Polyamine_Transport"/>
</dbReference>
<organism evidence="10 11">
    <name type="scientific">Paludibaculum fermentans</name>
    <dbReference type="NCBI Taxonomy" id="1473598"/>
    <lineage>
        <taxon>Bacteria</taxon>
        <taxon>Pseudomonadati</taxon>
        <taxon>Acidobacteriota</taxon>
        <taxon>Terriglobia</taxon>
        <taxon>Bryobacterales</taxon>
        <taxon>Bryobacteraceae</taxon>
        <taxon>Paludibaculum</taxon>
    </lineage>
</organism>
<feature type="transmembrane region" description="Helical" evidence="8">
    <location>
        <begin position="199"/>
        <end position="220"/>
    </location>
</feature>
<comment type="subcellular location">
    <subcellularLocation>
        <location evidence="1 8">Cell membrane</location>
        <topology evidence="1 8">Multi-pass membrane protein</topology>
    </subcellularLocation>
</comment>
<evidence type="ECO:0000256" key="2">
    <source>
        <dbReference type="ARBA" id="ARBA00007069"/>
    </source>
</evidence>
<dbReference type="Pfam" id="PF00528">
    <property type="entry name" value="BPD_transp_1"/>
    <property type="match status" value="1"/>
</dbReference>
<evidence type="ECO:0000256" key="6">
    <source>
        <dbReference type="ARBA" id="ARBA00022989"/>
    </source>
</evidence>
<comment type="similarity">
    <text evidence="2">Belongs to the binding-protein-dependent transport system permease family. CysTW subfamily.</text>
</comment>
<keyword evidence="3 8" id="KW-0813">Transport</keyword>
<dbReference type="Proteomes" id="UP000593892">
    <property type="component" value="Chromosome"/>
</dbReference>
<evidence type="ECO:0000256" key="3">
    <source>
        <dbReference type="ARBA" id="ARBA00022448"/>
    </source>
</evidence>
<evidence type="ECO:0000259" key="9">
    <source>
        <dbReference type="PROSITE" id="PS50928"/>
    </source>
</evidence>
<evidence type="ECO:0000256" key="5">
    <source>
        <dbReference type="ARBA" id="ARBA00022692"/>
    </source>
</evidence>
<evidence type="ECO:0000256" key="4">
    <source>
        <dbReference type="ARBA" id="ARBA00022475"/>
    </source>
</evidence>